<dbReference type="RefSeq" id="WP_044243886.1">
    <property type="nucleotide sequence ID" value="NZ_ASRX01000031.1"/>
</dbReference>
<keyword evidence="2" id="KW-1185">Reference proteome</keyword>
<comment type="caution">
    <text evidence="1">The sequence shown here is derived from an EMBL/GenBank/DDBJ whole genome shotgun (WGS) entry which is preliminary data.</text>
</comment>
<protein>
    <submittedName>
        <fullName evidence="1">Uncharacterized protein</fullName>
    </submittedName>
</protein>
<evidence type="ECO:0000313" key="1">
    <source>
        <dbReference type="EMBL" id="EYF04681.1"/>
    </source>
</evidence>
<gene>
    <name evidence="1" type="ORF">CAP_4357</name>
</gene>
<proteinExistence type="predicted"/>
<name>A0A017T7W6_9BACT</name>
<sequence length="192" mass="20771">MTRPGPPPLPPWRPAFARLAEKYRQLGALRRARALGEPVPERQVFRALAAEFPGALHELDNLPLDEIDARRAALDAAVAGGPAAPWMEPMAAYHALMRAALYLKIRLSRLATSTPTSDEAEAAALASLAARASAHSGIDVDVAFARAVHAPPEGRLNRVVMAALAERSGLPPDALRQMLFPRRARRSEDPLE</sequence>
<dbReference type="AlphaFoldDB" id="A0A017T7W6"/>
<dbReference type="EMBL" id="ASRX01000031">
    <property type="protein sequence ID" value="EYF04681.1"/>
    <property type="molecule type" value="Genomic_DNA"/>
</dbReference>
<accession>A0A017T7W6</accession>
<reference evidence="1 2" key="1">
    <citation type="submission" date="2013-05" db="EMBL/GenBank/DDBJ databases">
        <title>Genome assembly of Chondromyces apiculatus DSM 436.</title>
        <authorList>
            <person name="Sharma G."/>
            <person name="Khatri I."/>
            <person name="Kaur C."/>
            <person name="Mayilraj S."/>
            <person name="Subramanian S."/>
        </authorList>
    </citation>
    <scope>NUCLEOTIDE SEQUENCE [LARGE SCALE GENOMIC DNA]</scope>
    <source>
        <strain evidence="1 2">DSM 436</strain>
    </source>
</reference>
<dbReference type="OrthoDB" id="5515538at2"/>
<organism evidence="1 2">
    <name type="scientific">Chondromyces apiculatus DSM 436</name>
    <dbReference type="NCBI Taxonomy" id="1192034"/>
    <lineage>
        <taxon>Bacteria</taxon>
        <taxon>Pseudomonadati</taxon>
        <taxon>Myxococcota</taxon>
        <taxon>Polyangia</taxon>
        <taxon>Polyangiales</taxon>
        <taxon>Polyangiaceae</taxon>
        <taxon>Chondromyces</taxon>
    </lineage>
</organism>
<dbReference type="Proteomes" id="UP000019678">
    <property type="component" value="Unassembled WGS sequence"/>
</dbReference>
<evidence type="ECO:0000313" key="2">
    <source>
        <dbReference type="Proteomes" id="UP000019678"/>
    </source>
</evidence>